<protein>
    <submittedName>
        <fullName evidence="1">Uncharacterized protein</fullName>
    </submittedName>
</protein>
<reference evidence="2" key="1">
    <citation type="submission" date="2017-06" db="EMBL/GenBank/DDBJ databases">
        <authorList>
            <person name="Varghese N."/>
            <person name="Submissions S."/>
        </authorList>
    </citation>
    <scope>NUCLEOTIDE SEQUENCE [LARGE SCALE GENOMIC DNA]</scope>
    <source>
        <strain evidence="2">DSM 11116</strain>
    </source>
</reference>
<accession>A0A212TDJ8</accession>
<name>A0A212TDJ8_9BACT</name>
<dbReference type="Proteomes" id="UP000198131">
    <property type="component" value="Unassembled WGS sequence"/>
</dbReference>
<keyword evidence="2" id="KW-1185">Reference proteome</keyword>
<dbReference type="EMBL" id="FYEW01000001">
    <property type="protein sequence ID" value="SNC63891.1"/>
    <property type="molecule type" value="Genomic_DNA"/>
</dbReference>
<sequence>MKKLLFVALLVVVSIVLTLVLRRPPPVPAPLATAPIIRKSEHMLAPAKHVRTLHGLPPGRHRLKN</sequence>
<dbReference type="AlphaFoldDB" id="A0A212TDJ8"/>
<dbReference type="RefSeq" id="WP_088842250.1">
    <property type="nucleotide sequence ID" value="NZ_FYEW01000001.1"/>
</dbReference>
<gene>
    <name evidence="1" type="ORF">SAMN06265337_0970</name>
</gene>
<evidence type="ECO:0000313" key="2">
    <source>
        <dbReference type="Proteomes" id="UP000198131"/>
    </source>
</evidence>
<proteinExistence type="predicted"/>
<organism evidence="1 2">
    <name type="scientific">Hymenobacter gelipurpurascens</name>
    <dbReference type="NCBI Taxonomy" id="89968"/>
    <lineage>
        <taxon>Bacteria</taxon>
        <taxon>Pseudomonadati</taxon>
        <taxon>Bacteroidota</taxon>
        <taxon>Cytophagia</taxon>
        <taxon>Cytophagales</taxon>
        <taxon>Hymenobacteraceae</taxon>
        <taxon>Hymenobacter</taxon>
    </lineage>
</organism>
<evidence type="ECO:0000313" key="1">
    <source>
        <dbReference type="EMBL" id="SNC63891.1"/>
    </source>
</evidence>